<name>A0A4R1K731_9BACT</name>
<keyword evidence="6" id="KW-0902">Two-component regulatory system</keyword>
<evidence type="ECO:0000256" key="2">
    <source>
        <dbReference type="ARBA" id="ARBA00012438"/>
    </source>
</evidence>
<dbReference type="PANTHER" id="PTHR43711">
    <property type="entry name" value="TWO-COMPONENT HISTIDINE KINASE"/>
    <property type="match status" value="1"/>
</dbReference>
<evidence type="ECO:0000313" key="8">
    <source>
        <dbReference type="EMBL" id="TCK59820.1"/>
    </source>
</evidence>
<dbReference type="PRINTS" id="PR00344">
    <property type="entry name" value="BCTRLSENSOR"/>
</dbReference>
<dbReference type="GO" id="GO:0000155">
    <property type="term" value="F:phosphorelay sensor kinase activity"/>
    <property type="evidence" value="ECO:0007669"/>
    <property type="project" value="InterPro"/>
</dbReference>
<keyword evidence="9" id="KW-1185">Reference proteome</keyword>
<keyword evidence="4" id="KW-0808">Transferase</keyword>
<keyword evidence="5" id="KW-0418">Kinase</keyword>
<accession>A0A4R1K731</accession>
<proteinExistence type="predicted"/>
<dbReference type="EC" id="2.7.13.3" evidence="2"/>
<evidence type="ECO:0000259" key="7">
    <source>
        <dbReference type="PROSITE" id="PS50109"/>
    </source>
</evidence>
<dbReference type="AlphaFoldDB" id="A0A4R1K731"/>
<dbReference type="InterPro" id="IPR004358">
    <property type="entry name" value="Sig_transdc_His_kin-like_C"/>
</dbReference>
<dbReference type="PROSITE" id="PS50109">
    <property type="entry name" value="HIS_KIN"/>
    <property type="match status" value="1"/>
</dbReference>
<dbReference type="PANTHER" id="PTHR43711:SF28">
    <property type="entry name" value="SENSOR HISTIDINE KINASE YXDK"/>
    <property type="match status" value="1"/>
</dbReference>
<organism evidence="8 9">
    <name type="scientific">Seleniivibrio woodruffii</name>
    <dbReference type="NCBI Taxonomy" id="1078050"/>
    <lineage>
        <taxon>Bacteria</taxon>
        <taxon>Pseudomonadati</taxon>
        <taxon>Deferribacterota</taxon>
        <taxon>Deferribacteres</taxon>
        <taxon>Deferribacterales</taxon>
        <taxon>Geovibrionaceae</taxon>
        <taxon>Seleniivibrio</taxon>
    </lineage>
</organism>
<dbReference type="Gene3D" id="1.10.287.130">
    <property type="match status" value="1"/>
</dbReference>
<dbReference type="InterPro" id="IPR036890">
    <property type="entry name" value="HATPase_C_sf"/>
</dbReference>
<protein>
    <recommendedName>
        <fullName evidence="2">histidine kinase</fullName>
        <ecNumber evidence="2">2.7.13.3</ecNumber>
    </recommendedName>
</protein>
<comment type="caution">
    <text evidence="8">The sequence shown here is derived from an EMBL/GenBank/DDBJ whole genome shotgun (WGS) entry which is preliminary data.</text>
</comment>
<dbReference type="CDD" id="cd00082">
    <property type="entry name" value="HisKA"/>
    <property type="match status" value="1"/>
</dbReference>
<evidence type="ECO:0000256" key="1">
    <source>
        <dbReference type="ARBA" id="ARBA00000085"/>
    </source>
</evidence>
<dbReference type="Proteomes" id="UP000294614">
    <property type="component" value="Unassembled WGS sequence"/>
</dbReference>
<sequence>MSDCSVNDLNIAFFELQDGRVTDMNPAAEKLLQLAFEAGIKNFKKVLADRVSAGEVNFRLQHREFGIKIITPSTPQRILVFGLDEFRPSLEELFDISSFQHEMKNPLTVIDGTSQLVLAKTSDDYIKKCAGIILNETQRIKHMLQNIRLLSGMVLEYGEFEVKEFLEEMLNSLSVLFPDIKLSVQVEPDLTTVYADKKKLFMAVNNILKNACEAQRSGQVTLHIGLDPTIKYMCRASGQAVPMLKVSISDTGPGVPEETIGKLFTPFFTTKNRGTGLGLVIAKEITEKHKGRIEVQSTVGIGTTFSIYIPMINP</sequence>
<evidence type="ECO:0000256" key="4">
    <source>
        <dbReference type="ARBA" id="ARBA00022679"/>
    </source>
</evidence>
<reference evidence="8 9" key="1">
    <citation type="submission" date="2019-03" db="EMBL/GenBank/DDBJ databases">
        <title>Genomic Encyclopedia of Type Strains, Phase IV (KMG-IV): sequencing the most valuable type-strain genomes for metagenomic binning, comparative biology and taxonomic classification.</title>
        <authorList>
            <person name="Goeker M."/>
        </authorList>
    </citation>
    <scope>NUCLEOTIDE SEQUENCE [LARGE SCALE GENOMIC DNA]</scope>
    <source>
        <strain evidence="8 9">DSM 24984</strain>
    </source>
</reference>
<dbReference type="EMBL" id="SMGG01000005">
    <property type="protein sequence ID" value="TCK59820.1"/>
    <property type="molecule type" value="Genomic_DNA"/>
</dbReference>
<dbReference type="InterPro" id="IPR003594">
    <property type="entry name" value="HATPase_dom"/>
</dbReference>
<dbReference type="InterPro" id="IPR005467">
    <property type="entry name" value="His_kinase_dom"/>
</dbReference>
<dbReference type="Pfam" id="PF02518">
    <property type="entry name" value="HATPase_c"/>
    <property type="match status" value="1"/>
</dbReference>
<keyword evidence="3" id="KW-0597">Phosphoprotein</keyword>
<dbReference type="SUPFAM" id="SSF47384">
    <property type="entry name" value="Homodimeric domain of signal transducing histidine kinase"/>
    <property type="match status" value="1"/>
</dbReference>
<dbReference type="Gene3D" id="3.30.565.10">
    <property type="entry name" value="Histidine kinase-like ATPase, C-terminal domain"/>
    <property type="match status" value="1"/>
</dbReference>
<evidence type="ECO:0000256" key="6">
    <source>
        <dbReference type="ARBA" id="ARBA00023012"/>
    </source>
</evidence>
<evidence type="ECO:0000313" key="9">
    <source>
        <dbReference type="Proteomes" id="UP000294614"/>
    </source>
</evidence>
<feature type="domain" description="Histidine kinase" evidence="7">
    <location>
        <begin position="98"/>
        <end position="313"/>
    </location>
</feature>
<dbReference type="Pfam" id="PF00512">
    <property type="entry name" value="HisKA"/>
    <property type="match status" value="1"/>
</dbReference>
<dbReference type="OrthoDB" id="9815750at2"/>
<gene>
    <name evidence="8" type="ORF">C8D98_1987</name>
</gene>
<dbReference type="SMART" id="SM00387">
    <property type="entry name" value="HATPase_c"/>
    <property type="match status" value="1"/>
</dbReference>
<dbReference type="SUPFAM" id="SSF55874">
    <property type="entry name" value="ATPase domain of HSP90 chaperone/DNA topoisomerase II/histidine kinase"/>
    <property type="match status" value="1"/>
</dbReference>
<dbReference type="InterPro" id="IPR003661">
    <property type="entry name" value="HisK_dim/P_dom"/>
</dbReference>
<evidence type="ECO:0000256" key="5">
    <source>
        <dbReference type="ARBA" id="ARBA00022777"/>
    </source>
</evidence>
<dbReference type="RefSeq" id="WP_145065537.1">
    <property type="nucleotide sequence ID" value="NZ_JAJUHT010000005.1"/>
</dbReference>
<dbReference type="InterPro" id="IPR050736">
    <property type="entry name" value="Sensor_HK_Regulatory"/>
</dbReference>
<dbReference type="InterPro" id="IPR036097">
    <property type="entry name" value="HisK_dim/P_sf"/>
</dbReference>
<comment type="catalytic activity">
    <reaction evidence="1">
        <text>ATP + protein L-histidine = ADP + protein N-phospho-L-histidine.</text>
        <dbReference type="EC" id="2.7.13.3"/>
    </reaction>
</comment>
<evidence type="ECO:0000256" key="3">
    <source>
        <dbReference type="ARBA" id="ARBA00022553"/>
    </source>
</evidence>